<dbReference type="InterPro" id="IPR005564">
    <property type="entry name" value="Major_capsid_GpE"/>
</dbReference>
<proteinExistence type="predicted"/>
<dbReference type="Proteomes" id="UP001287445">
    <property type="component" value="Unassembled WGS sequence"/>
</dbReference>
<dbReference type="EMBL" id="JAWWMZ010000010">
    <property type="protein sequence ID" value="MDX4956234.1"/>
    <property type="molecule type" value="Genomic_DNA"/>
</dbReference>
<protein>
    <submittedName>
        <fullName evidence="1">Major capsid protein</fullName>
    </submittedName>
</protein>
<reference evidence="1" key="1">
    <citation type="submission" date="2023-11" db="EMBL/GenBank/DDBJ databases">
        <title>Identification and selenium tolerance of Delftia acidovorans R3-25.</title>
        <authorList>
            <person name="Zhang S."/>
            <person name="Liu Y."/>
            <person name="Guo Y."/>
        </authorList>
    </citation>
    <scope>NUCLEOTIDE SEQUENCE</scope>
    <source>
        <strain evidence="1">R3-25</strain>
    </source>
</reference>
<evidence type="ECO:0000313" key="1">
    <source>
        <dbReference type="EMBL" id="MDX4956234.1"/>
    </source>
</evidence>
<gene>
    <name evidence="1" type="ORF">SGN30_22700</name>
</gene>
<name>A0AAJ2V8V9_DELAC</name>
<evidence type="ECO:0000313" key="2">
    <source>
        <dbReference type="Proteomes" id="UP001287445"/>
    </source>
</evidence>
<organism evidence="1 2">
    <name type="scientific">Delftia acidovorans</name>
    <name type="common">Pseudomonas acidovorans</name>
    <name type="synonym">Comamonas acidovorans</name>
    <dbReference type="NCBI Taxonomy" id="80866"/>
    <lineage>
        <taxon>Bacteria</taxon>
        <taxon>Pseudomonadati</taxon>
        <taxon>Pseudomonadota</taxon>
        <taxon>Betaproteobacteria</taxon>
        <taxon>Burkholderiales</taxon>
        <taxon>Comamonadaceae</taxon>
        <taxon>Delftia</taxon>
    </lineage>
</organism>
<accession>A0AAJ2V8V9</accession>
<dbReference type="AlphaFoldDB" id="A0AAJ2V8V9"/>
<comment type="caution">
    <text evidence="1">The sequence shown here is derived from an EMBL/GenBank/DDBJ whole genome shotgun (WGS) entry which is preliminary data.</text>
</comment>
<dbReference type="Pfam" id="PF03864">
    <property type="entry name" value="Phage_cap_E"/>
    <property type="match status" value="1"/>
</dbReference>
<sequence length="341" mass="37706">MATLDIFNDDAFSVSQLTQTIVDIPRLPTQLGDEGLFNEYGIATTSMMIERTGSGLKLVPTAPRGGVRATAGRERRKLIPIAAVHLPQGDTIMADEVQNVRAVGSETEVDQVSRIVTRQLTVLKGNIDLTLEHMRVGALRGQVLDADGVSVIWDLYSIFGMTRQVIGFDINSASSTTDLRQKTEDLKRAIQRKLGGKSFTRVRVKCSESWFDKFVGHNKMYKAWELYQNGAFNRDFPGQTFLFNNVLFQVYSGALVDGSGEQHDFIPAGKAYAYPEGVRDMFQIAYAPGDYMDTVNRTGVPYYASQERLPHNKGVDLESQSNPIVLNTLPEAVIELTTAAA</sequence>
<dbReference type="RefSeq" id="WP_319075649.1">
    <property type="nucleotide sequence ID" value="NZ_JAWWMZ010000010.1"/>
</dbReference>